<feature type="region of interest" description="Disordered" evidence="4">
    <location>
        <begin position="238"/>
        <end position="261"/>
    </location>
</feature>
<reference evidence="5" key="1">
    <citation type="journal article" date="2023" name="G3 (Bethesda)">
        <title>Whole genome assembly and annotation of the endangered Caribbean coral Acropora cervicornis.</title>
        <authorList>
            <person name="Selwyn J.D."/>
            <person name="Vollmer S.V."/>
        </authorList>
    </citation>
    <scope>NUCLEOTIDE SEQUENCE</scope>
    <source>
        <strain evidence="5">K2</strain>
    </source>
</reference>
<evidence type="ECO:0000313" key="6">
    <source>
        <dbReference type="Proteomes" id="UP001249851"/>
    </source>
</evidence>
<evidence type="ECO:0000313" key="5">
    <source>
        <dbReference type="EMBL" id="KAK2571802.1"/>
    </source>
</evidence>
<name>A0AAD9VF86_ACRCE</name>
<proteinExistence type="inferred from homology"/>
<reference evidence="5" key="2">
    <citation type="journal article" date="2023" name="Science">
        <title>Genomic signatures of disease resistance in endangered staghorn corals.</title>
        <authorList>
            <person name="Vollmer S.V."/>
            <person name="Selwyn J.D."/>
            <person name="Despard B.A."/>
            <person name="Roesel C.L."/>
        </authorList>
    </citation>
    <scope>NUCLEOTIDE SEQUENCE</scope>
    <source>
        <strain evidence="5">K2</strain>
    </source>
</reference>
<evidence type="ECO:0000256" key="3">
    <source>
        <dbReference type="SAM" id="Coils"/>
    </source>
</evidence>
<organism evidence="5 6">
    <name type="scientific">Acropora cervicornis</name>
    <name type="common">Staghorn coral</name>
    <dbReference type="NCBI Taxonomy" id="6130"/>
    <lineage>
        <taxon>Eukaryota</taxon>
        <taxon>Metazoa</taxon>
        <taxon>Cnidaria</taxon>
        <taxon>Anthozoa</taxon>
        <taxon>Hexacorallia</taxon>
        <taxon>Scleractinia</taxon>
        <taxon>Astrocoeniina</taxon>
        <taxon>Acroporidae</taxon>
        <taxon>Acropora</taxon>
    </lineage>
</organism>
<sequence length="403" mass="46769">MESASVISKSYSTCDNRWHKRDLELAAEIGKNLLERNKELEVMLKSSHQYLEEQSVKNEFLSKQLETLRELHENQARTCEHMEAAAMDLQVKNKELESEASFMKRRYQVLVQTVDNLESKCDDYRTQLEDLQVERMRLQREMANSLSPKLTQKDDRYEIVGSDGEEYNNDNEEKVLGFKKDIDILNDRILKLKRQHSEEKRRREELEFELSDLIHENQQLDKELLDFAAHAKQWQESAASEASNLNQSPENNSAFRRPFSESTDDESYIFVDGDFDRQTSGLSDQSEIEILSPSHELKSPSEENSTSFLSELGSQYHELVRKYDSLVERCRNEGIVQELAPIPTVQRAIQTSPQDERPPGKINAEGSSQPGNTTAREYKKLFAQIYSKLEESRSYKSTHEAKK</sequence>
<dbReference type="InterPro" id="IPR026079">
    <property type="entry name" value="CDR2"/>
</dbReference>
<accession>A0AAD9VF86</accession>
<evidence type="ECO:0000256" key="1">
    <source>
        <dbReference type="ARBA" id="ARBA00009019"/>
    </source>
</evidence>
<feature type="compositionally biased region" description="Polar residues" evidence="4">
    <location>
        <begin position="365"/>
        <end position="375"/>
    </location>
</feature>
<evidence type="ECO:0000256" key="4">
    <source>
        <dbReference type="SAM" id="MobiDB-lite"/>
    </source>
</evidence>
<protein>
    <submittedName>
        <fullName evidence="5">Cerebellar degeneration-related protein 2-like</fullName>
    </submittedName>
</protein>
<keyword evidence="6" id="KW-1185">Reference proteome</keyword>
<comment type="similarity">
    <text evidence="1">Belongs to the CDR2 family.</text>
</comment>
<dbReference type="PANTHER" id="PTHR19232">
    <property type="entry name" value="CENTROCORTIN FAMILY MEMBER"/>
    <property type="match status" value="1"/>
</dbReference>
<feature type="compositionally biased region" description="Polar residues" evidence="4">
    <location>
        <begin position="238"/>
        <end position="254"/>
    </location>
</feature>
<keyword evidence="2 3" id="KW-0175">Coiled coil</keyword>
<feature type="coiled-coil region" evidence="3">
    <location>
        <begin position="182"/>
        <end position="223"/>
    </location>
</feature>
<dbReference type="PANTHER" id="PTHR19232:SF7">
    <property type="entry name" value="CENTROCORTIN, ISOFORM A"/>
    <property type="match status" value="1"/>
</dbReference>
<comment type="caution">
    <text evidence="5">The sequence shown here is derived from an EMBL/GenBank/DDBJ whole genome shotgun (WGS) entry which is preliminary data.</text>
</comment>
<dbReference type="Proteomes" id="UP001249851">
    <property type="component" value="Unassembled WGS sequence"/>
</dbReference>
<feature type="coiled-coil region" evidence="3">
    <location>
        <begin position="51"/>
        <end position="141"/>
    </location>
</feature>
<gene>
    <name evidence="5" type="ORF">P5673_003203</name>
</gene>
<feature type="region of interest" description="Disordered" evidence="4">
    <location>
        <begin position="347"/>
        <end position="377"/>
    </location>
</feature>
<evidence type="ECO:0000256" key="2">
    <source>
        <dbReference type="ARBA" id="ARBA00023054"/>
    </source>
</evidence>
<dbReference type="EMBL" id="JARQWQ010000005">
    <property type="protein sequence ID" value="KAK2571802.1"/>
    <property type="molecule type" value="Genomic_DNA"/>
</dbReference>
<dbReference type="AlphaFoldDB" id="A0AAD9VF86"/>